<dbReference type="AlphaFoldDB" id="A0A2Z7AGR8"/>
<name>A0A2Z7AGR8_9LAMI</name>
<evidence type="ECO:0000313" key="2">
    <source>
        <dbReference type="EMBL" id="KZV21015.1"/>
    </source>
</evidence>
<protein>
    <submittedName>
        <fullName evidence="2">Glucan endo-1,3-beta-glucosidase 6-like</fullName>
    </submittedName>
</protein>
<organism evidence="2 3">
    <name type="scientific">Dorcoceras hygrometricum</name>
    <dbReference type="NCBI Taxonomy" id="472368"/>
    <lineage>
        <taxon>Eukaryota</taxon>
        <taxon>Viridiplantae</taxon>
        <taxon>Streptophyta</taxon>
        <taxon>Embryophyta</taxon>
        <taxon>Tracheophyta</taxon>
        <taxon>Spermatophyta</taxon>
        <taxon>Magnoliopsida</taxon>
        <taxon>eudicotyledons</taxon>
        <taxon>Gunneridae</taxon>
        <taxon>Pentapetalae</taxon>
        <taxon>asterids</taxon>
        <taxon>lamiids</taxon>
        <taxon>Lamiales</taxon>
        <taxon>Gesneriaceae</taxon>
        <taxon>Didymocarpoideae</taxon>
        <taxon>Trichosporeae</taxon>
        <taxon>Loxocarpinae</taxon>
        <taxon>Dorcoceras</taxon>
    </lineage>
</organism>
<proteinExistence type="predicted"/>
<gene>
    <name evidence="2" type="ORF">F511_17495</name>
</gene>
<accession>A0A2Z7AGR8</accession>
<keyword evidence="3" id="KW-1185">Reference proteome</keyword>
<sequence>MFDNFEVILRGPDERAHRPPRGFHTFNVNQLEMGLRFPLPRFTAALCQHIKISLSQLAPNSYSFLLSLDILLRYHNLSLIPYVLMQLIQIKRLGPGVGDPDPPPGEAAEEHKTGAGRRSIRKQQFIIVTHRAFKRVTLLALVPGSNRYYNNPALLGRLR</sequence>
<evidence type="ECO:0000256" key="1">
    <source>
        <dbReference type="SAM" id="MobiDB-lite"/>
    </source>
</evidence>
<dbReference type="EMBL" id="KV014998">
    <property type="protein sequence ID" value="KZV21015.1"/>
    <property type="molecule type" value="Genomic_DNA"/>
</dbReference>
<feature type="region of interest" description="Disordered" evidence="1">
    <location>
        <begin position="96"/>
        <end position="117"/>
    </location>
</feature>
<reference evidence="2 3" key="1">
    <citation type="journal article" date="2015" name="Proc. Natl. Acad. Sci. U.S.A.">
        <title>The resurrection genome of Boea hygrometrica: A blueprint for survival of dehydration.</title>
        <authorList>
            <person name="Xiao L."/>
            <person name="Yang G."/>
            <person name="Zhang L."/>
            <person name="Yang X."/>
            <person name="Zhao S."/>
            <person name="Ji Z."/>
            <person name="Zhou Q."/>
            <person name="Hu M."/>
            <person name="Wang Y."/>
            <person name="Chen M."/>
            <person name="Xu Y."/>
            <person name="Jin H."/>
            <person name="Xiao X."/>
            <person name="Hu G."/>
            <person name="Bao F."/>
            <person name="Hu Y."/>
            <person name="Wan P."/>
            <person name="Li L."/>
            <person name="Deng X."/>
            <person name="Kuang T."/>
            <person name="Xiang C."/>
            <person name="Zhu J.K."/>
            <person name="Oliver M.J."/>
            <person name="He Y."/>
        </authorList>
    </citation>
    <scope>NUCLEOTIDE SEQUENCE [LARGE SCALE GENOMIC DNA]</scope>
    <source>
        <strain evidence="3">cv. XS01</strain>
    </source>
</reference>
<evidence type="ECO:0000313" key="3">
    <source>
        <dbReference type="Proteomes" id="UP000250235"/>
    </source>
</evidence>
<dbReference type="Proteomes" id="UP000250235">
    <property type="component" value="Unassembled WGS sequence"/>
</dbReference>